<dbReference type="EC" id="2.4.-.-" evidence="2"/>
<comment type="caution">
    <text evidence="2">The sequence shown here is derived from an EMBL/GenBank/DDBJ whole genome shotgun (WGS) entry which is preliminary data.</text>
</comment>
<dbReference type="EMBL" id="JAJGNA010000017">
    <property type="protein sequence ID" value="MCC4309521.1"/>
    <property type="molecule type" value="Genomic_DNA"/>
</dbReference>
<dbReference type="Proteomes" id="UP001108027">
    <property type="component" value="Unassembled WGS sequence"/>
</dbReference>
<proteinExistence type="predicted"/>
<dbReference type="PANTHER" id="PTHR22916:SF3">
    <property type="entry name" value="UDP-GLCNAC:BETAGAL BETA-1,3-N-ACETYLGLUCOSAMINYLTRANSFERASE-LIKE PROTEIN 1"/>
    <property type="match status" value="1"/>
</dbReference>
<evidence type="ECO:0000313" key="3">
    <source>
        <dbReference type="Proteomes" id="UP001108027"/>
    </source>
</evidence>
<feature type="domain" description="Glycosyltransferase 2-like" evidence="1">
    <location>
        <begin position="19"/>
        <end position="175"/>
    </location>
</feature>
<sequence length="327" mass="37757">MTEVIENSDRPLVTFALFAYNQEKYIREAIEGALSQTYEPLEIILSDDCSKDRTFEIMKEVASAYDGPHRVRVRQGHENVGTLKHVLEVADIARGVYLVVAAGDDVSMPDRTSSLVQSFTSQDIAAVSSDDIVIDEYGNERDWQANRFQLRDRRHIENPTWILGATAAYRSELLKSLPMPAKKILHEDTTFQEVLSICERKSARIKKKLIKRRSHSFNVSFKEPVDNSIEQQEAAVMTRWARKAEIMLYCSGVAFYISKDKQGALRKKYERDSQYFNLLSRWMNLTFLERIELFLLAVTQGRLRACVPRLFGRKLFKFMKSIKLNNL</sequence>
<dbReference type="GO" id="GO:0016758">
    <property type="term" value="F:hexosyltransferase activity"/>
    <property type="evidence" value="ECO:0007669"/>
    <property type="project" value="UniProtKB-ARBA"/>
</dbReference>
<keyword evidence="2" id="KW-0328">Glycosyltransferase</keyword>
<organism evidence="2 3">
    <name type="scientific">Alloalcanivorax marinus</name>
    <dbReference type="NCBI Taxonomy" id="1177169"/>
    <lineage>
        <taxon>Bacteria</taxon>
        <taxon>Pseudomonadati</taxon>
        <taxon>Pseudomonadota</taxon>
        <taxon>Gammaproteobacteria</taxon>
        <taxon>Oceanospirillales</taxon>
        <taxon>Alcanivoracaceae</taxon>
        <taxon>Alloalcanivorax</taxon>
    </lineage>
</organism>
<dbReference type="InterPro" id="IPR001173">
    <property type="entry name" value="Glyco_trans_2-like"/>
</dbReference>
<dbReference type="AlphaFoldDB" id="A0A9Q3UP33"/>
<dbReference type="Gene3D" id="3.90.550.10">
    <property type="entry name" value="Spore Coat Polysaccharide Biosynthesis Protein SpsA, Chain A"/>
    <property type="match status" value="1"/>
</dbReference>
<accession>A0A9Q3UP33</accession>
<evidence type="ECO:0000313" key="2">
    <source>
        <dbReference type="EMBL" id="MCC4309521.1"/>
    </source>
</evidence>
<dbReference type="InterPro" id="IPR029044">
    <property type="entry name" value="Nucleotide-diphossugar_trans"/>
</dbReference>
<protein>
    <submittedName>
        <fullName evidence="2">Glycosyltransferase</fullName>
        <ecNumber evidence="2">2.4.-.-</ecNumber>
    </submittedName>
</protein>
<dbReference type="SUPFAM" id="SSF53448">
    <property type="entry name" value="Nucleotide-diphospho-sugar transferases"/>
    <property type="match status" value="1"/>
</dbReference>
<name>A0A9Q3UP33_9GAMM</name>
<evidence type="ECO:0000259" key="1">
    <source>
        <dbReference type="Pfam" id="PF00535"/>
    </source>
</evidence>
<reference evidence="2" key="1">
    <citation type="submission" date="2021-10" db="EMBL/GenBank/DDBJ databases">
        <title>The diversity and Nitrogen Metabolism of Culturable Nitrate-Utilizing Bacteria Within the Oxygen Minimum Zone of the Changjiang (Yangtze River)Estuary.</title>
        <authorList>
            <person name="Zhang D."/>
            <person name="Zheng J."/>
            <person name="Liu S."/>
            <person name="He W."/>
        </authorList>
    </citation>
    <scope>NUCLEOTIDE SEQUENCE</scope>
    <source>
        <strain evidence="2">FXH-223</strain>
    </source>
</reference>
<keyword evidence="2" id="KW-0808">Transferase</keyword>
<dbReference type="PANTHER" id="PTHR22916">
    <property type="entry name" value="GLYCOSYLTRANSFERASE"/>
    <property type="match status" value="1"/>
</dbReference>
<dbReference type="Pfam" id="PF00535">
    <property type="entry name" value="Glycos_transf_2"/>
    <property type="match status" value="1"/>
</dbReference>
<keyword evidence="3" id="KW-1185">Reference proteome</keyword>
<dbReference type="RefSeq" id="WP_228234343.1">
    <property type="nucleotide sequence ID" value="NZ_JAJGNA010000017.1"/>
</dbReference>
<gene>
    <name evidence="2" type="ORF">LL252_13175</name>
</gene>